<evidence type="ECO:0000313" key="2">
    <source>
        <dbReference type="EMBL" id="PRD70586.1"/>
    </source>
</evidence>
<dbReference type="AlphaFoldDB" id="A0A2S9KJJ1"/>
<gene>
    <name evidence="2" type="ORF">C6P61_00430</name>
</gene>
<protein>
    <recommendedName>
        <fullName evidence="4">Metal-dependent hydrolase</fullName>
    </recommendedName>
</protein>
<sequence>MTLTGHRATSLGAAAIAYSIAHAYHGLPWLAAALAIPGATAPDWLEIAWFKKGIRHSLIPHRTWTHWLLLWGALFSWALQSLQQDLWASAWLGFAVGALLHLVMDLPNPSGIRFLHPYRQRVTLNWWRGDQMVWPMVWFSWLAGALSLHWVGLINLQPPLQLQAWLFQVWDLSLQRLRS</sequence>
<feature type="transmembrane region" description="Helical" evidence="1">
    <location>
        <begin position="59"/>
        <end position="79"/>
    </location>
</feature>
<keyword evidence="1" id="KW-0472">Membrane</keyword>
<dbReference type="EMBL" id="PVLR01000001">
    <property type="protein sequence ID" value="PRD70586.1"/>
    <property type="molecule type" value="Genomic_DNA"/>
</dbReference>
<accession>A0A2S9KJJ1</accession>
<keyword evidence="3" id="KW-1185">Reference proteome</keyword>
<evidence type="ECO:0008006" key="4">
    <source>
        <dbReference type="Google" id="ProtNLM"/>
    </source>
</evidence>
<dbReference type="RefSeq" id="WP_105727952.1">
    <property type="nucleotide sequence ID" value="NZ_PVLR01000001.1"/>
</dbReference>
<evidence type="ECO:0000256" key="1">
    <source>
        <dbReference type="SAM" id="Phobius"/>
    </source>
</evidence>
<dbReference type="InterPro" id="IPR007404">
    <property type="entry name" value="YdjM-like"/>
</dbReference>
<keyword evidence="1" id="KW-1133">Transmembrane helix</keyword>
<name>A0A2S9KJJ1_9BURK</name>
<keyword evidence="1" id="KW-0812">Transmembrane</keyword>
<dbReference type="Pfam" id="PF04307">
    <property type="entry name" value="YdjM"/>
    <property type="match status" value="1"/>
</dbReference>
<dbReference type="OrthoDB" id="6163946at2"/>
<dbReference type="Proteomes" id="UP000238326">
    <property type="component" value="Unassembled WGS sequence"/>
</dbReference>
<organism evidence="2 3">
    <name type="scientific">Malikia spinosa</name>
    <dbReference type="NCBI Taxonomy" id="86180"/>
    <lineage>
        <taxon>Bacteria</taxon>
        <taxon>Pseudomonadati</taxon>
        <taxon>Pseudomonadota</taxon>
        <taxon>Betaproteobacteria</taxon>
        <taxon>Burkholderiales</taxon>
        <taxon>Comamonadaceae</taxon>
        <taxon>Malikia</taxon>
    </lineage>
</organism>
<evidence type="ECO:0000313" key="3">
    <source>
        <dbReference type="Proteomes" id="UP000238326"/>
    </source>
</evidence>
<comment type="caution">
    <text evidence="2">The sequence shown here is derived from an EMBL/GenBank/DDBJ whole genome shotgun (WGS) entry which is preliminary data.</text>
</comment>
<feature type="transmembrane region" description="Helical" evidence="1">
    <location>
        <begin position="86"/>
        <end position="104"/>
    </location>
</feature>
<reference evidence="2 3" key="1">
    <citation type="submission" date="2018-03" db="EMBL/GenBank/DDBJ databases">
        <title>Comparative genomics illustrates the genes involved in a hyperalkaliphilic mechanisms of Serpentinomonas isolated from highly-alkaline calcium-rich serpentinized springs.</title>
        <authorList>
            <person name="Suzuki S."/>
            <person name="Ishii S."/>
            <person name="Walworth N."/>
            <person name="Bird L."/>
            <person name="Kuenen J.G."/>
            <person name="Nealson K.H."/>
        </authorList>
    </citation>
    <scope>NUCLEOTIDE SEQUENCE [LARGE SCALE GENOMIC DNA]</scope>
    <source>
        <strain evidence="2 3">83</strain>
    </source>
</reference>
<proteinExistence type="predicted"/>
<feature type="transmembrane region" description="Helical" evidence="1">
    <location>
        <begin position="136"/>
        <end position="156"/>
    </location>
</feature>